<dbReference type="EMBL" id="NEXE01000033">
    <property type="protein sequence ID" value="PSN91164.1"/>
    <property type="molecule type" value="Genomic_DNA"/>
</dbReference>
<protein>
    <submittedName>
        <fullName evidence="2">Uncharacterized protein</fullName>
    </submittedName>
</protein>
<sequence>MVYRLSFGLVAQAQSYTALFVFVAATLQMFGLVIAGLVQLVRNRRTLPRRKASGVFGLCLADFIPGLGLWFIVFLLSIVFSGPPIT</sequence>
<keyword evidence="1" id="KW-0472">Membrane</keyword>
<keyword evidence="1" id="KW-1133">Transmembrane helix</keyword>
<proteinExistence type="predicted"/>
<name>A0A2R6AXS1_9ARCH</name>
<organism evidence="2 3">
    <name type="scientific">Candidatus Marsarchaeota G2 archaeon OSP_D</name>
    <dbReference type="NCBI Taxonomy" id="1978157"/>
    <lineage>
        <taxon>Archaea</taxon>
        <taxon>Candidatus Marsarchaeota</taxon>
        <taxon>Candidatus Marsarchaeota group 2</taxon>
    </lineage>
</organism>
<accession>A0A2R6AXS1</accession>
<gene>
    <name evidence="2" type="ORF">B9Q03_04950</name>
</gene>
<evidence type="ECO:0000313" key="2">
    <source>
        <dbReference type="EMBL" id="PSN91164.1"/>
    </source>
</evidence>
<evidence type="ECO:0000313" key="3">
    <source>
        <dbReference type="Proteomes" id="UP000240322"/>
    </source>
</evidence>
<reference evidence="2 3" key="1">
    <citation type="submission" date="2017-04" db="EMBL/GenBank/DDBJ databases">
        <title>Novel microbial lineages endemic to geothermal iron-oxide mats fill important gaps in the evolutionary history of Archaea.</title>
        <authorList>
            <person name="Jay Z.J."/>
            <person name="Beam J.P."/>
            <person name="Dlakic M."/>
            <person name="Rusch D.B."/>
            <person name="Kozubal M.A."/>
            <person name="Inskeep W.P."/>
        </authorList>
    </citation>
    <scope>NUCLEOTIDE SEQUENCE [LARGE SCALE GENOMIC DNA]</scope>
    <source>
        <strain evidence="2">OSP_D</strain>
    </source>
</reference>
<comment type="caution">
    <text evidence="2">The sequence shown here is derived from an EMBL/GenBank/DDBJ whole genome shotgun (WGS) entry which is preliminary data.</text>
</comment>
<dbReference type="Proteomes" id="UP000240322">
    <property type="component" value="Unassembled WGS sequence"/>
</dbReference>
<feature type="transmembrane region" description="Helical" evidence="1">
    <location>
        <begin position="53"/>
        <end position="80"/>
    </location>
</feature>
<evidence type="ECO:0000256" key="1">
    <source>
        <dbReference type="SAM" id="Phobius"/>
    </source>
</evidence>
<feature type="transmembrane region" description="Helical" evidence="1">
    <location>
        <begin position="20"/>
        <end position="41"/>
    </location>
</feature>
<keyword evidence="1" id="KW-0812">Transmembrane</keyword>
<dbReference type="AlphaFoldDB" id="A0A2R6AXS1"/>